<dbReference type="InterPro" id="IPR010635">
    <property type="entry name" value="Heparan_SO4-6-sulfoTrfase"/>
</dbReference>
<evidence type="ECO:0000256" key="2">
    <source>
        <dbReference type="ARBA" id="ARBA00010109"/>
    </source>
</evidence>
<keyword evidence="5 10" id="KW-0735">Signal-anchor</keyword>
<accession>A0A4U5VFE6</accession>
<dbReference type="InterPro" id="IPR005331">
    <property type="entry name" value="Sulfotransferase"/>
</dbReference>
<evidence type="ECO:0000256" key="8">
    <source>
        <dbReference type="ARBA" id="ARBA00023180"/>
    </source>
</evidence>
<evidence type="ECO:0000256" key="5">
    <source>
        <dbReference type="ARBA" id="ARBA00022968"/>
    </source>
</evidence>
<keyword evidence="13" id="KW-1185">Reference proteome</keyword>
<evidence type="ECO:0000256" key="4">
    <source>
        <dbReference type="ARBA" id="ARBA00022692"/>
    </source>
</evidence>
<dbReference type="InterPro" id="IPR027417">
    <property type="entry name" value="P-loop_NTPase"/>
</dbReference>
<dbReference type="STRING" id="240159.A0A4U5VFE6"/>
<keyword evidence="3 10" id="KW-0808">Transferase</keyword>
<keyword evidence="7 10" id="KW-0472">Membrane</keyword>
<dbReference type="EMBL" id="CM014095">
    <property type="protein sequence ID" value="TKS86808.1"/>
    <property type="molecule type" value="Genomic_DNA"/>
</dbReference>
<comment type="subcellular location">
    <subcellularLocation>
        <location evidence="1 10">Membrane</location>
        <topology evidence="1 10">Single-pass type II membrane protein</topology>
    </subcellularLocation>
</comment>
<keyword evidence="4 10" id="KW-0812">Transmembrane</keyword>
<dbReference type="FunFam" id="3.40.50.300:FF:001933">
    <property type="entry name" value="Heparan-sulfate 6-O-sulfotransferase"/>
    <property type="match status" value="1"/>
</dbReference>
<reference evidence="12 13" key="1">
    <citation type="submission" date="2019-01" db="EMBL/GenBank/DDBJ databases">
        <title>Genome Assembly of Collichthys lucidus.</title>
        <authorList>
            <person name="Cai M."/>
            <person name="Xiao S."/>
        </authorList>
    </citation>
    <scope>NUCLEOTIDE SEQUENCE [LARGE SCALE GENOMIC DNA]</scope>
    <source>
        <strain evidence="12">JT15FE1705JMU</strain>
        <tissue evidence="12">Muscle</tissue>
    </source>
</reference>
<evidence type="ECO:0000256" key="6">
    <source>
        <dbReference type="ARBA" id="ARBA00022989"/>
    </source>
</evidence>
<evidence type="ECO:0000256" key="9">
    <source>
        <dbReference type="ARBA" id="ARBA00052342"/>
    </source>
</evidence>
<evidence type="ECO:0000313" key="12">
    <source>
        <dbReference type="EMBL" id="TKS86808.1"/>
    </source>
</evidence>
<organism evidence="12 13">
    <name type="scientific">Collichthys lucidus</name>
    <name type="common">Big head croaker</name>
    <name type="synonym">Sciaena lucida</name>
    <dbReference type="NCBI Taxonomy" id="240159"/>
    <lineage>
        <taxon>Eukaryota</taxon>
        <taxon>Metazoa</taxon>
        <taxon>Chordata</taxon>
        <taxon>Craniata</taxon>
        <taxon>Vertebrata</taxon>
        <taxon>Euteleostomi</taxon>
        <taxon>Actinopterygii</taxon>
        <taxon>Neopterygii</taxon>
        <taxon>Teleostei</taxon>
        <taxon>Neoteleostei</taxon>
        <taxon>Acanthomorphata</taxon>
        <taxon>Eupercaria</taxon>
        <taxon>Sciaenidae</taxon>
        <taxon>Collichthys</taxon>
    </lineage>
</organism>
<dbReference type="Gene3D" id="3.40.50.300">
    <property type="entry name" value="P-loop containing nucleotide triphosphate hydrolases"/>
    <property type="match status" value="1"/>
</dbReference>
<gene>
    <name evidence="12" type="ORF">D9C73_020928</name>
</gene>
<dbReference type="PANTHER" id="PTHR12812">
    <property type="entry name" value="HEPARAN SULFATE 6-O-SULFOTRANSFERASE 3"/>
    <property type="match status" value="1"/>
</dbReference>
<proteinExistence type="inferred from homology"/>
<evidence type="ECO:0000256" key="7">
    <source>
        <dbReference type="ARBA" id="ARBA00023136"/>
    </source>
</evidence>
<protein>
    <recommendedName>
        <fullName evidence="10">Heparan-sulfate 6-O-sulfotransferase</fullName>
        <ecNumber evidence="10">2.8.2.-</ecNumber>
    </recommendedName>
</protein>
<evidence type="ECO:0000256" key="1">
    <source>
        <dbReference type="ARBA" id="ARBA00004606"/>
    </source>
</evidence>
<keyword evidence="6 10" id="KW-1133">Transmembrane helix</keyword>
<name>A0A4U5VFE6_COLLU</name>
<dbReference type="OrthoDB" id="406981at2759"/>
<feature type="compositionally biased region" description="Basic and acidic residues" evidence="11">
    <location>
        <begin position="400"/>
        <end position="416"/>
    </location>
</feature>
<evidence type="ECO:0000313" key="13">
    <source>
        <dbReference type="Proteomes" id="UP000298787"/>
    </source>
</evidence>
<comment type="catalytic activity">
    <reaction evidence="9 10">
        <text>alpha-D-glucosaminyl-[heparan sulfate](n) + 3'-phosphoadenylyl sulfate = 6-sulfo-alpha-D-glucosaminyl-[heparan sulfate](n) + adenosine 3',5'-bisphosphate + H(+)</text>
        <dbReference type="Rhea" id="RHEA:56604"/>
        <dbReference type="Rhea" id="RHEA-COMP:9830"/>
        <dbReference type="Rhea" id="RHEA-COMP:14621"/>
        <dbReference type="ChEBI" id="CHEBI:15378"/>
        <dbReference type="ChEBI" id="CHEBI:58339"/>
        <dbReference type="ChEBI" id="CHEBI:58343"/>
        <dbReference type="ChEBI" id="CHEBI:58388"/>
        <dbReference type="ChEBI" id="CHEBI:140604"/>
    </reaction>
</comment>
<feature type="transmembrane region" description="Helical" evidence="10">
    <location>
        <begin position="7"/>
        <end position="26"/>
    </location>
</feature>
<dbReference type="EC" id="2.8.2.-" evidence="10"/>
<evidence type="ECO:0000256" key="10">
    <source>
        <dbReference type="RuleBase" id="RU364122"/>
    </source>
</evidence>
<comment type="function">
    <text evidence="10">6-O-sulfation enzyme which catalyzes the transfer of sulfate from 3'-phosphoadenosine 5'-phosphosulfate (PAPS) to position 6 of the N-sulfoglucosamine residue (GlcNS) of heparan sulfate.</text>
</comment>
<dbReference type="SUPFAM" id="SSF52540">
    <property type="entry name" value="P-loop containing nucleoside triphosphate hydrolases"/>
    <property type="match status" value="1"/>
</dbReference>
<evidence type="ECO:0000256" key="3">
    <source>
        <dbReference type="ARBA" id="ARBA00022679"/>
    </source>
</evidence>
<dbReference type="FunFam" id="3.40.50.300:FF:000852">
    <property type="entry name" value="Heparan-sulfate 6-O-sulfotransferase"/>
    <property type="match status" value="1"/>
</dbReference>
<dbReference type="PANTHER" id="PTHR12812:SF1">
    <property type="entry name" value="HEPARAN-SULFATE 6-O-SULFOTRANSFERASE 1"/>
    <property type="match status" value="1"/>
</dbReference>
<dbReference type="Pfam" id="PF03567">
    <property type="entry name" value="Sulfotransfer_2"/>
    <property type="match status" value="1"/>
</dbReference>
<keyword evidence="8" id="KW-0325">Glycoprotein</keyword>
<dbReference type="AlphaFoldDB" id="A0A4U5VFE6"/>
<evidence type="ECO:0000256" key="11">
    <source>
        <dbReference type="SAM" id="MobiDB-lite"/>
    </source>
</evidence>
<sequence>MVERSSKFLLIVVGSVCFMLILYQYVAPGVINFGSPHGYFTEEDEGDIFPTPDPHYVKKYYFPVRDLERTIDFQIKGEDVIVFLHIQKTGGTTFGRHLVQNVRLEVPCDCRPGQKKCTCYRPNRKETWLFSRFSTGWSCGLHADWTELTNCVPGVLNKKENKQKNLRKFYYITLLRDPVSRYLSEWRHVQRGATWKTSLHMCDGRTPTPEELPSCYEGSDWSGCTLQQFMDCPYNLANNRQVRMLADLSLVGCYNMSTVPEKKRAQLLLESAKKNLRDMAFFGLTEYQRKTQFLFERTFRLRFIRPFMQYNSTRAAGVDLDNATVQRIEELNELDMELYDYARDLFQQRYQYTRQQERRQQRIKNHMQQTHQGLGLGVNLWPSHSRQSSVSTLEDVEGEREEREEGEEGGRTEEAGSRLPTEDYMNQIINRW</sequence>
<comment type="similarity">
    <text evidence="2 10">Belongs to the sulfotransferase 6 family.</text>
</comment>
<dbReference type="Proteomes" id="UP000298787">
    <property type="component" value="Chromosome 18"/>
</dbReference>
<dbReference type="GO" id="GO:0016020">
    <property type="term" value="C:membrane"/>
    <property type="evidence" value="ECO:0007669"/>
    <property type="project" value="UniProtKB-SubCell"/>
</dbReference>
<feature type="region of interest" description="Disordered" evidence="11">
    <location>
        <begin position="380"/>
        <end position="432"/>
    </location>
</feature>
<feature type="compositionally biased region" description="Polar residues" evidence="11">
    <location>
        <begin position="382"/>
        <end position="392"/>
    </location>
</feature>
<dbReference type="GO" id="GO:0017095">
    <property type="term" value="F:heparan sulfate 6-sulfotransferase activity"/>
    <property type="evidence" value="ECO:0007669"/>
    <property type="project" value="TreeGrafter"/>
</dbReference>